<dbReference type="Gene3D" id="1.20.120.450">
    <property type="entry name" value="dinb family like domain"/>
    <property type="match status" value="1"/>
</dbReference>
<gene>
    <name evidence="4" type="ORF">MUS_1326</name>
</gene>
<dbReference type="EMBL" id="CP003332">
    <property type="protein sequence ID" value="AFJ61346.1"/>
    <property type="molecule type" value="Genomic_DNA"/>
</dbReference>
<evidence type="ECO:0000313" key="4">
    <source>
        <dbReference type="EMBL" id="AFJ61346.1"/>
    </source>
</evidence>
<dbReference type="Proteomes" id="UP000002878">
    <property type="component" value="Chromosome"/>
</dbReference>
<feature type="binding site" evidence="3">
    <location>
        <position position="99"/>
    </location>
    <ligand>
        <name>a divalent metal cation</name>
        <dbReference type="ChEBI" id="CHEBI:60240"/>
    </ligand>
</feature>
<feature type="binding site" evidence="3">
    <location>
        <position position="184"/>
    </location>
    <ligand>
        <name>a divalent metal cation</name>
        <dbReference type="ChEBI" id="CHEBI:60240"/>
    </ligand>
</feature>
<evidence type="ECO:0008006" key="6">
    <source>
        <dbReference type="Google" id="ProtNLM"/>
    </source>
</evidence>
<dbReference type="GO" id="GO:0046872">
    <property type="term" value="F:metal ion binding"/>
    <property type="evidence" value="ECO:0007669"/>
    <property type="project" value="UniProtKB-KW"/>
</dbReference>
<comment type="similarity">
    <text evidence="1">Belongs to the DinB family.</text>
</comment>
<evidence type="ECO:0000256" key="1">
    <source>
        <dbReference type="ARBA" id="ARBA00008635"/>
    </source>
</evidence>
<dbReference type="Pfam" id="PF05163">
    <property type="entry name" value="DinB"/>
    <property type="match status" value="1"/>
</dbReference>
<name>I2C3X2_BACAY</name>
<reference evidence="4 5" key="1">
    <citation type="journal article" date="2012" name="J. Biotechnol.">
        <title>Genome sequence of the plant growth promoting strain Bacillus amyloliquefaciens subsp. plantarum B9601-Y2 and expression of mersacidin and other secondary metabolites.</title>
        <authorList>
            <person name="He P."/>
            <person name="Hao K."/>
            <person name="Blom J."/>
            <person name="Ruckert C."/>
            <person name="Vater J."/>
            <person name="Mao Z."/>
            <person name="Wu Y."/>
            <person name="Hou M."/>
            <person name="He P."/>
            <person name="He Y."/>
            <person name="Borriss R."/>
        </authorList>
    </citation>
    <scope>NUCLEOTIDE SEQUENCE [LARGE SCALE GENOMIC DNA]</scope>
    <source>
        <strain evidence="4">Y2</strain>
    </source>
</reference>
<keyword evidence="2 3" id="KW-0479">Metal-binding</keyword>
<protein>
    <recommendedName>
        <fullName evidence="6">DinB family protein</fullName>
    </recommendedName>
</protein>
<accession>I2C3X2</accession>
<evidence type="ECO:0000313" key="5">
    <source>
        <dbReference type="Proteomes" id="UP000002878"/>
    </source>
</evidence>
<sequence length="207" mass="23746">MLEKEERKKTAIVEFRISATIYLRHKRIACFFRAVDIAYPCSFYSVLNGGYHMTAQNQLVSHFLSHRNVTIELAEKISREHYDYKPAETSMSAQELVKHIVYSFLMFANVINDGNGSAIQNKPKEEAETDLVKLAEACTEKTTDILSQLTEEQLNREIDLTASFGRKVTGAALLQLAMEHEIHHKGNLFVYVREMGHTELPFYQQKS</sequence>
<feature type="binding site" evidence="3">
    <location>
        <position position="180"/>
    </location>
    <ligand>
        <name>a divalent metal cation</name>
        <dbReference type="ChEBI" id="CHEBI:60240"/>
    </ligand>
</feature>
<evidence type="ECO:0000256" key="3">
    <source>
        <dbReference type="PIRSR" id="PIRSR607837-1"/>
    </source>
</evidence>
<dbReference type="HOGENOM" id="CLU_110580_0_0_9"/>
<organism evidence="4 5">
    <name type="scientific">Bacillus amyloliquefaciens (strain Y2)</name>
    <name type="common">Bacillus amyloliquefaciens subsp. plantarum (strain B9601-Y2)</name>
    <dbReference type="NCBI Taxonomy" id="1155777"/>
    <lineage>
        <taxon>Bacteria</taxon>
        <taxon>Bacillati</taxon>
        <taxon>Bacillota</taxon>
        <taxon>Bacilli</taxon>
        <taxon>Bacillales</taxon>
        <taxon>Bacillaceae</taxon>
        <taxon>Bacillus</taxon>
        <taxon>Bacillus amyloliquefaciens group</taxon>
    </lineage>
</organism>
<dbReference type="AlphaFoldDB" id="I2C3X2"/>
<evidence type="ECO:0000256" key="2">
    <source>
        <dbReference type="ARBA" id="ARBA00022723"/>
    </source>
</evidence>
<dbReference type="PATRIC" id="fig|1126211.3.peg.1254"/>
<proteinExistence type="inferred from homology"/>
<dbReference type="InterPro" id="IPR007837">
    <property type="entry name" value="DinB"/>
</dbReference>
<dbReference type="InterPro" id="IPR034660">
    <property type="entry name" value="DinB/YfiT-like"/>
</dbReference>
<dbReference type="SUPFAM" id="SSF109854">
    <property type="entry name" value="DinB/YfiT-like putative metalloenzymes"/>
    <property type="match status" value="1"/>
</dbReference>
<dbReference type="KEGG" id="bqy:MUS_1326"/>